<dbReference type="InterPro" id="IPR043519">
    <property type="entry name" value="NT_sf"/>
</dbReference>
<comment type="function">
    <text evidence="4">Required for normal mitochondrial ribosome function and mitochondrial translation. May play a role in ribosome biogenesis by preventing premature association of the 28S and 39S ribosomal subunits. Interacts with mitochondrial ribosomal protein uL14m (MRPL14), probably blocking formation of intersubunit bridge B8, preventing association of the 28S and 39S ribosomal subunits. Addition to isolated mitochondrial ribosomal subunits partially inhibits translation, probably by interfering with the association of the 28S and 39S ribosomal subunits and the formation of functional ribosomes. May also participate in the assembly and/or regulation of the stability of the large subunit of the mitochondrial ribosome. May function as a ribosomal silencing factor.</text>
</comment>
<dbReference type="OrthoDB" id="21330at2759"/>
<reference evidence="6" key="1">
    <citation type="submission" date="2020-11" db="EMBL/GenBank/DDBJ databases">
        <authorList>
            <person name="Tran Van P."/>
        </authorList>
    </citation>
    <scope>NUCLEOTIDE SEQUENCE</scope>
</reference>
<sequence>MFRLSYLLRRNCRTFYKQDVSWKRTLFISSSVTTHGSAPVSVCFAPVAIVPSCSRGFCTSSEETKSQRLLDPLLSILRDVNIRDVAVISIPRSQAYADFMVIGSAISSRHLKAACQEVRKSLKRHEAFPKVPTFEGDTSTDWSALDLGSIVLHLMTRSTRETYDLETLWTCGAECDDLSRDKMDYEQLLAAYQMSNPGVIGVLENDGTIRGATTEGETVSEEQTLSQ</sequence>
<comment type="subcellular location">
    <subcellularLocation>
        <location evidence="1">Mitochondrion</location>
    </subcellularLocation>
</comment>
<dbReference type="HAMAP" id="MF_01477">
    <property type="entry name" value="Iojap_RsfS"/>
    <property type="match status" value="1"/>
</dbReference>
<evidence type="ECO:0000256" key="5">
    <source>
        <dbReference type="ARBA" id="ARBA00073331"/>
    </source>
</evidence>
<evidence type="ECO:0000256" key="2">
    <source>
        <dbReference type="ARBA" id="ARBA00010574"/>
    </source>
</evidence>
<dbReference type="EMBL" id="OB660457">
    <property type="protein sequence ID" value="CAD7224877.1"/>
    <property type="molecule type" value="Genomic_DNA"/>
</dbReference>
<dbReference type="GO" id="GO:0017148">
    <property type="term" value="P:negative regulation of translation"/>
    <property type="evidence" value="ECO:0007669"/>
    <property type="project" value="TreeGrafter"/>
</dbReference>
<dbReference type="Pfam" id="PF02410">
    <property type="entry name" value="RsfS"/>
    <property type="match status" value="1"/>
</dbReference>
<evidence type="ECO:0000256" key="4">
    <source>
        <dbReference type="ARBA" id="ARBA00053669"/>
    </source>
</evidence>
<evidence type="ECO:0000256" key="3">
    <source>
        <dbReference type="ARBA" id="ARBA00023128"/>
    </source>
</evidence>
<gene>
    <name evidence="6" type="ORF">CTOB1V02_LOCUS2829</name>
</gene>
<dbReference type="AlphaFoldDB" id="A0A7R8ZKI0"/>
<dbReference type="GO" id="GO:0090071">
    <property type="term" value="P:negative regulation of ribosome biogenesis"/>
    <property type="evidence" value="ECO:0007669"/>
    <property type="project" value="TreeGrafter"/>
</dbReference>
<accession>A0A7R8ZKI0</accession>
<organism evidence="6">
    <name type="scientific">Cyprideis torosa</name>
    <dbReference type="NCBI Taxonomy" id="163714"/>
    <lineage>
        <taxon>Eukaryota</taxon>
        <taxon>Metazoa</taxon>
        <taxon>Ecdysozoa</taxon>
        <taxon>Arthropoda</taxon>
        <taxon>Crustacea</taxon>
        <taxon>Oligostraca</taxon>
        <taxon>Ostracoda</taxon>
        <taxon>Podocopa</taxon>
        <taxon>Podocopida</taxon>
        <taxon>Cytherocopina</taxon>
        <taxon>Cytheroidea</taxon>
        <taxon>Cytherideidae</taxon>
        <taxon>Cyprideis</taxon>
    </lineage>
</organism>
<keyword evidence="3" id="KW-0496">Mitochondrion</keyword>
<dbReference type="FunFam" id="3.30.460.10:FF:000018">
    <property type="entry name" value="Mitochondrial assembly of ribosomal large subunit 1"/>
    <property type="match status" value="1"/>
</dbReference>
<name>A0A7R8ZKI0_9CRUS</name>
<dbReference type="PANTHER" id="PTHR21043:SF0">
    <property type="entry name" value="MITOCHONDRIAL ASSEMBLY OF RIBOSOMAL LARGE SUBUNIT PROTEIN 1"/>
    <property type="match status" value="1"/>
</dbReference>
<comment type="similarity">
    <text evidence="2">Belongs to the Iojap/RsfS family.</text>
</comment>
<dbReference type="Gene3D" id="3.30.460.10">
    <property type="entry name" value="Beta Polymerase, domain 2"/>
    <property type="match status" value="1"/>
</dbReference>
<dbReference type="GO" id="GO:0005739">
    <property type="term" value="C:mitochondrion"/>
    <property type="evidence" value="ECO:0007669"/>
    <property type="project" value="UniProtKB-SubCell"/>
</dbReference>
<protein>
    <recommendedName>
        <fullName evidence="5">Mitochondrial assembly of ribosomal large subunit protein 1</fullName>
    </recommendedName>
</protein>
<proteinExistence type="inferred from homology"/>
<dbReference type="SUPFAM" id="SSF81301">
    <property type="entry name" value="Nucleotidyltransferase"/>
    <property type="match status" value="1"/>
</dbReference>
<evidence type="ECO:0000313" key="6">
    <source>
        <dbReference type="EMBL" id="CAD7224877.1"/>
    </source>
</evidence>
<dbReference type="PANTHER" id="PTHR21043">
    <property type="entry name" value="IOJAP SUPERFAMILY ORTHOLOG"/>
    <property type="match status" value="1"/>
</dbReference>
<dbReference type="NCBIfam" id="TIGR00090">
    <property type="entry name" value="rsfS_iojap_ybeB"/>
    <property type="match status" value="1"/>
</dbReference>
<evidence type="ECO:0000256" key="1">
    <source>
        <dbReference type="ARBA" id="ARBA00004173"/>
    </source>
</evidence>
<dbReference type="GO" id="GO:0043023">
    <property type="term" value="F:ribosomal large subunit binding"/>
    <property type="evidence" value="ECO:0007669"/>
    <property type="project" value="TreeGrafter"/>
</dbReference>
<dbReference type="InterPro" id="IPR004394">
    <property type="entry name" value="Iojap/RsfS/C7orf30"/>
</dbReference>